<organism evidence="1 2">
    <name type="scientific">Trichinella pseudospiralis</name>
    <name type="common">Parasitic roundworm</name>
    <dbReference type="NCBI Taxonomy" id="6337"/>
    <lineage>
        <taxon>Eukaryota</taxon>
        <taxon>Metazoa</taxon>
        <taxon>Ecdysozoa</taxon>
        <taxon>Nematoda</taxon>
        <taxon>Enoplea</taxon>
        <taxon>Dorylaimia</taxon>
        <taxon>Trichinellida</taxon>
        <taxon>Trichinellidae</taxon>
        <taxon>Trichinella</taxon>
    </lineage>
</organism>
<protein>
    <submittedName>
        <fullName evidence="1">Uncharacterized protein</fullName>
    </submittedName>
</protein>
<evidence type="ECO:0000313" key="1">
    <source>
        <dbReference type="EMBL" id="KRY67260.1"/>
    </source>
</evidence>
<reference evidence="1 2" key="1">
    <citation type="submission" date="2015-01" db="EMBL/GenBank/DDBJ databases">
        <title>Evolution of Trichinella species and genotypes.</title>
        <authorList>
            <person name="Korhonen P.K."/>
            <person name="Edoardo P."/>
            <person name="Giuseppe L.R."/>
            <person name="Gasser R.B."/>
        </authorList>
    </citation>
    <scope>NUCLEOTIDE SEQUENCE [LARGE SCALE GENOMIC DNA]</scope>
    <source>
        <strain evidence="1">ISS13</strain>
    </source>
</reference>
<gene>
    <name evidence="1" type="ORF">T4A_6559</name>
</gene>
<proteinExistence type="predicted"/>
<comment type="caution">
    <text evidence="1">The sequence shown here is derived from an EMBL/GenBank/DDBJ whole genome shotgun (WGS) entry which is preliminary data.</text>
</comment>
<name>A0A0V1E0H4_TRIPS</name>
<dbReference type="AlphaFoldDB" id="A0A0V1E0H4"/>
<dbReference type="Proteomes" id="UP000054632">
    <property type="component" value="Unassembled WGS sequence"/>
</dbReference>
<evidence type="ECO:0000313" key="2">
    <source>
        <dbReference type="Proteomes" id="UP000054632"/>
    </source>
</evidence>
<accession>A0A0V1E0H4</accession>
<sequence length="171" mass="19825">MGILNVNILIVTVAYRRLPLLLMFKFGELCYRSSGSSKDGLNHRLENYCYRENETTDFWLTAMPNTQIDTGDQAATFFVPSLLINLPYILSAIRLPIFSHALNRLSQRKSNQRQEVMELTAFKQYGCLPSFDFDEFKGPFDIWLKKWNVFLSLSTISLTLLEEYRCNVCLS</sequence>
<dbReference type="EMBL" id="JYDR01000142">
    <property type="protein sequence ID" value="KRY67260.1"/>
    <property type="molecule type" value="Genomic_DNA"/>
</dbReference>